<dbReference type="EMBL" id="AZST01000671">
    <property type="protein sequence ID" value="KEP47715.1"/>
    <property type="molecule type" value="Genomic_DNA"/>
</dbReference>
<keyword evidence="2" id="KW-1185">Reference proteome</keyword>
<dbReference type="Proteomes" id="UP000027456">
    <property type="component" value="Unassembled WGS sequence"/>
</dbReference>
<accession>A0A074RQW3</accession>
<protein>
    <recommendedName>
        <fullName evidence="3">F-box domain-containing protein</fullName>
    </recommendedName>
</protein>
<dbReference type="OrthoDB" id="3156553at2759"/>
<gene>
    <name evidence="1" type="ORF">V565_146480</name>
</gene>
<evidence type="ECO:0000313" key="2">
    <source>
        <dbReference type="Proteomes" id="UP000027456"/>
    </source>
</evidence>
<evidence type="ECO:0008006" key="3">
    <source>
        <dbReference type="Google" id="ProtNLM"/>
    </source>
</evidence>
<dbReference type="HOGENOM" id="CLU_723913_0_0_1"/>
<evidence type="ECO:0000313" key="1">
    <source>
        <dbReference type="EMBL" id="KEP47715.1"/>
    </source>
</evidence>
<name>A0A074RQW3_9AGAM</name>
<dbReference type="STRING" id="1423351.A0A074RQW3"/>
<reference evidence="1 2" key="1">
    <citation type="submission" date="2013-12" db="EMBL/GenBank/DDBJ databases">
        <authorList>
            <person name="Cubeta M."/>
            <person name="Pakala S."/>
            <person name="Fedorova N."/>
            <person name="Thomas E."/>
            <person name="Dean R."/>
            <person name="Jabaji S."/>
            <person name="Neate S."/>
            <person name="Toda T."/>
            <person name="Tavantzis S."/>
            <person name="Vilgalys R."/>
            <person name="Bharathan N."/>
            <person name="Pakala S."/>
            <person name="Losada L.S."/>
            <person name="Zafar N."/>
            <person name="Nierman W."/>
        </authorList>
    </citation>
    <scope>NUCLEOTIDE SEQUENCE [LARGE SCALE GENOMIC DNA]</scope>
    <source>
        <strain evidence="1 2">123E</strain>
    </source>
</reference>
<sequence>MGFAKLPSEILYKIGQIMANDSHSVSSLCIVNKWTHQSLATLLYRSVRLGSDNSVSSFCDTITSLNPGYSNYVVDLWIGSDWCIDSKGGYRLQRDIVPQIRRVLQSLVYLKHLSLPTTTRNALNLLFANLNVPFQLDSFAHRGQLSKPLLRFLEGQPSITRLGCHVLIAWTNDTLLSDALKSKPNLFKNLRELESPDCIATILIRARPISNLTIIEPAELLYNSSDGIDSVIADFLTNSSIHFLTHAMVPITRICITEKAGRGNLWAQFIKLSWQRRALHNMKELCILLRFPPELDKRPVLKQVFSNLNSFSCLRFDALEKFEIAQADGLQYNPPPSEIINWLDSHNMGHMSSWREHNPMLRSVILYGYVIPEVIYQESVLP</sequence>
<comment type="caution">
    <text evidence="1">The sequence shown here is derived from an EMBL/GenBank/DDBJ whole genome shotgun (WGS) entry which is preliminary data.</text>
</comment>
<organism evidence="1 2">
    <name type="scientific">Rhizoctonia solani 123E</name>
    <dbReference type="NCBI Taxonomy" id="1423351"/>
    <lineage>
        <taxon>Eukaryota</taxon>
        <taxon>Fungi</taxon>
        <taxon>Dikarya</taxon>
        <taxon>Basidiomycota</taxon>
        <taxon>Agaricomycotina</taxon>
        <taxon>Agaricomycetes</taxon>
        <taxon>Cantharellales</taxon>
        <taxon>Ceratobasidiaceae</taxon>
        <taxon>Rhizoctonia</taxon>
    </lineage>
</organism>
<dbReference type="AlphaFoldDB" id="A0A074RQW3"/>
<proteinExistence type="predicted"/>